<accession>C8NFX6</accession>
<evidence type="ECO:0000313" key="4">
    <source>
        <dbReference type="Proteomes" id="UP000005926"/>
    </source>
</evidence>
<feature type="region of interest" description="Disordered" evidence="1">
    <location>
        <begin position="19"/>
        <end position="60"/>
    </location>
</feature>
<feature type="transmembrane region" description="Helical" evidence="2">
    <location>
        <begin position="71"/>
        <end position="92"/>
    </location>
</feature>
<dbReference type="HOGENOM" id="CLU_2395570_0_0_9"/>
<dbReference type="EMBL" id="ACKZ01000016">
    <property type="protein sequence ID" value="EEW37462.1"/>
    <property type="molecule type" value="Genomic_DNA"/>
</dbReference>
<dbReference type="GeneID" id="78412841"/>
<dbReference type="STRING" id="638301.HMPREF0444_0821"/>
<keyword evidence="2" id="KW-0472">Membrane</keyword>
<dbReference type="AlphaFoldDB" id="C8NFX6"/>
<dbReference type="Pfam" id="PF26336">
    <property type="entry name" value="MacP_activator"/>
    <property type="match status" value="1"/>
</dbReference>
<protein>
    <submittedName>
        <fullName evidence="3">Uncharacterized protein</fullName>
    </submittedName>
</protein>
<dbReference type="Proteomes" id="UP000005926">
    <property type="component" value="Unassembled WGS sequence"/>
</dbReference>
<dbReference type="InterPro" id="IPR047752">
    <property type="entry name" value="MacP"/>
</dbReference>
<reference evidence="3 4" key="1">
    <citation type="submission" date="2009-08" db="EMBL/GenBank/DDBJ databases">
        <authorList>
            <person name="Muzny D."/>
            <person name="Qin X."/>
            <person name="Deng J."/>
            <person name="Jiang H."/>
            <person name="Liu Y."/>
            <person name="Qu J."/>
            <person name="Song X.-Z."/>
            <person name="Zhang L."/>
            <person name="Thornton R."/>
            <person name="Coyle M."/>
            <person name="Francisco L."/>
            <person name="Jackson L."/>
            <person name="Javaid M."/>
            <person name="Korchina V."/>
            <person name="Kovar C."/>
            <person name="Mata R."/>
            <person name="Mathew T."/>
            <person name="Ngo R."/>
            <person name="Nguyen L."/>
            <person name="Nguyen N."/>
            <person name="Okwuonu G."/>
            <person name="Ongeri F."/>
            <person name="Pham C."/>
            <person name="Simmons D."/>
            <person name="Wilczek-Boney K."/>
            <person name="Hale W."/>
            <person name="Jakkamsetti A."/>
            <person name="Pham P."/>
            <person name="Ruth R."/>
            <person name="San Lucas F."/>
            <person name="Warren J."/>
            <person name="Zhang J."/>
            <person name="Zhao Z."/>
            <person name="Zhou C."/>
            <person name="Zhu D."/>
            <person name="Lee S."/>
            <person name="Bess C."/>
            <person name="Blankenburg K."/>
            <person name="Forbes L."/>
            <person name="Fu Q."/>
            <person name="Gubbala S."/>
            <person name="Hirani K."/>
            <person name="Jayaseelan J.C."/>
            <person name="Lara F."/>
            <person name="Munidasa M."/>
            <person name="Palculict T."/>
            <person name="Patil S."/>
            <person name="Pu L.-L."/>
            <person name="Saada N."/>
            <person name="Tang L."/>
            <person name="Weissenberger G."/>
            <person name="Zhu Y."/>
            <person name="Hemphill L."/>
            <person name="Shang Y."/>
            <person name="Youmans B."/>
            <person name="Ayvaz T."/>
            <person name="Ross M."/>
            <person name="Santibanez J."/>
            <person name="Aqrawi P."/>
            <person name="Gross S."/>
            <person name="Joshi V."/>
            <person name="Fowler G."/>
            <person name="Nazareth L."/>
            <person name="Reid J."/>
            <person name="Worley K."/>
            <person name="Petrosino J."/>
            <person name="Highlander S."/>
            <person name="Gibbs R."/>
        </authorList>
    </citation>
    <scope>NUCLEOTIDE SEQUENCE [LARGE SCALE GENOMIC DNA]</scope>
    <source>
        <strain evidence="3 4">ATCC 49175</strain>
    </source>
</reference>
<evidence type="ECO:0000313" key="3">
    <source>
        <dbReference type="EMBL" id="EEW37462.1"/>
    </source>
</evidence>
<keyword evidence="2" id="KW-0812">Transmembrane</keyword>
<keyword evidence="4" id="KW-1185">Reference proteome</keyword>
<feature type="compositionally biased region" description="Basic and acidic residues" evidence="1">
    <location>
        <begin position="19"/>
        <end position="56"/>
    </location>
</feature>
<sequence length="93" mass="11322">MPNEPLLTRKSYKEQLEKQNRELEELETRQERRDSRGRSYEKEEELYAEREEEASQVHRTPKSGLRRYNHFLNVWLVSVIVILIIVIAIQMFF</sequence>
<proteinExistence type="predicted"/>
<gene>
    <name evidence="3" type="ORF">HMPREF0444_0821</name>
</gene>
<evidence type="ECO:0000256" key="1">
    <source>
        <dbReference type="SAM" id="MobiDB-lite"/>
    </source>
</evidence>
<evidence type="ECO:0000256" key="2">
    <source>
        <dbReference type="SAM" id="Phobius"/>
    </source>
</evidence>
<keyword evidence="2" id="KW-1133">Transmembrane helix</keyword>
<dbReference type="RefSeq" id="WP_005606775.1">
    <property type="nucleotide sequence ID" value="NZ_CP102283.1"/>
</dbReference>
<organism evidence="3 4">
    <name type="scientific">Granulicatella adiacens ATCC 49175</name>
    <dbReference type="NCBI Taxonomy" id="638301"/>
    <lineage>
        <taxon>Bacteria</taxon>
        <taxon>Bacillati</taxon>
        <taxon>Bacillota</taxon>
        <taxon>Bacilli</taxon>
        <taxon>Lactobacillales</taxon>
        <taxon>Carnobacteriaceae</taxon>
        <taxon>Granulicatella</taxon>
    </lineage>
</organism>
<name>C8NFX6_9LACT</name>
<comment type="caution">
    <text evidence="3">The sequence shown here is derived from an EMBL/GenBank/DDBJ whole genome shotgun (WGS) entry which is preliminary data.</text>
</comment>